<evidence type="ECO:0000256" key="1">
    <source>
        <dbReference type="SAM" id="MobiDB-lite"/>
    </source>
</evidence>
<organism evidence="2 3">
    <name type="scientific">Anabarilius grahami</name>
    <name type="common">Kanglang fish</name>
    <name type="synonym">Barilius grahami</name>
    <dbReference type="NCBI Taxonomy" id="495550"/>
    <lineage>
        <taxon>Eukaryota</taxon>
        <taxon>Metazoa</taxon>
        <taxon>Chordata</taxon>
        <taxon>Craniata</taxon>
        <taxon>Vertebrata</taxon>
        <taxon>Euteleostomi</taxon>
        <taxon>Actinopterygii</taxon>
        <taxon>Neopterygii</taxon>
        <taxon>Teleostei</taxon>
        <taxon>Ostariophysi</taxon>
        <taxon>Cypriniformes</taxon>
        <taxon>Xenocyprididae</taxon>
        <taxon>Xenocypridinae</taxon>
        <taxon>Xenocypridinae incertae sedis</taxon>
        <taxon>Anabarilius</taxon>
    </lineage>
</organism>
<dbReference type="AlphaFoldDB" id="A0A3N0YTN8"/>
<dbReference type="Proteomes" id="UP000281406">
    <property type="component" value="Unassembled WGS sequence"/>
</dbReference>
<feature type="region of interest" description="Disordered" evidence="1">
    <location>
        <begin position="1"/>
        <end position="32"/>
    </location>
</feature>
<protein>
    <submittedName>
        <fullName evidence="2">Uncharacterized protein</fullName>
    </submittedName>
</protein>
<keyword evidence="3" id="KW-1185">Reference proteome</keyword>
<proteinExistence type="predicted"/>
<name>A0A3N0YTN8_ANAGA</name>
<accession>A0A3N0YTN8</accession>
<evidence type="ECO:0000313" key="3">
    <source>
        <dbReference type="Proteomes" id="UP000281406"/>
    </source>
</evidence>
<comment type="caution">
    <text evidence="2">The sequence shown here is derived from an EMBL/GenBank/DDBJ whole genome shotgun (WGS) entry which is preliminary data.</text>
</comment>
<reference evidence="2 3" key="1">
    <citation type="submission" date="2018-10" db="EMBL/GenBank/DDBJ databases">
        <title>Genome assembly for a Yunnan-Guizhou Plateau 3E fish, Anabarilius grahami (Regan), and its evolutionary and genetic applications.</title>
        <authorList>
            <person name="Jiang W."/>
        </authorList>
    </citation>
    <scope>NUCLEOTIDE SEQUENCE [LARGE SCALE GENOMIC DNA]</scope>
    <source>
        <strain evidence="2">AG-KIZ</strain>
        <tissue evidence="2">Muscle</tissue>
    </source>
</reference>
<gene>
    <name evidence="2" type="ORF">DPX16_7520</name>
</gene>
<dbReference type="EMBL" id="RJVU01027558">
    <property type="protein sequence ID" value="ROL49261.1"/>
    <property type="molecule type" value="Genomic_DNA"/>
</dbReference>
<evidence type="ECO:0000313" key="2">
    <source>
        <dbReference type="EMBL" id="ROL49261.1"/>
    </source>
</evidence>
<sequence length="89" mass="9405">MDDLDDMGGMDDTDDMGAMDDMDDMGAMDDTDDMDDAGVIMLPIDLISCNPASTDMWGPDGCHLGCLTGAQTVLSKVSMEAPHGLAQMK</sequence>